<evidence type="ECO:0000313" key="3">
    <source>
        <dbReference type="Proteomes" id="UP000053477"/>
    </source>
</evidence>
<organism evidence="2 3">
    <name type="scientific">Schizopora paradoxa</name>
    <dbReference type="NCBI Taxonomy" id="27342"/>
    <lineage>
        <taxon>Eukaryota</taxon>
        <taxon>Fungi</taxon>
        <taxon>Dikarya</taxon>
        <taxon>Basidiomycota</taxon>
        <taxon>Agaricomycotina</taxon>
        <taxon>Agaricomycetes</taxon>
        <taxon>Hymenochaetales</taxon>
        <taxon>Schizoporaceae</taxon>
        <taxon>Schizopora</taxon>
    </lineage>
</organism>
<gene>
    <name evidence="2" type="ORF">SCHPADRAFT_64233</name>
</gene>
<keyword evidence="3" id="KW-1185">Reference proteome</keyword>
<name>A0A0H2S5K9_9AGAM</name>
<dbReference type="AlphaFoldDB" id="A0A0H2S5K9"/>
<keyword evidence="1" id="KW-0812">Transmembrane</keyword>
<feature type="transmembrane region" description="Helical" evidence="1">
    <location>
        <begin position="50"/>
        <end position="67"/>
    </location>
</feature>
<keyword evidence="1" id="KW-0472">Membrane</keyword>
<protein>
    <submittedName>
        <fullName evidence="2">Uncharacterized protein</fullName>
    </submittedName>
</protein>
<sequence length="99" mass="10814">MNPSAHSFIYIFFACLKSSSYVTLAAVNLCCPVVIARVVRLIASGGTKQYVSILFVFIANIVQIMILEHCIFVSTNIDTHIGSPSKTSESEPGFRANGW</sequence>
<feature type="transmembrane region" description="Helical" evidence="1">
    <location>
        <begin position="20"/>
        <end position="38"/>
    </location>
</feature>
<accession>A0A0H2S5K9</accession>
<keyword evidence="1" id="KW-1133">Transmembrane helix</keyword>
<evidence type="ECO:0000256" key="1">
    <source>
        <dbReference type="SAM" id="Phobius"/>
    </source>
</evidence>
<evidence type="ECO:0000313" key="2">
    <source>
        <dbReference type="EMBL" id="KLO19487.1"/>
    </source>
</evidence>
<proteinExistence type="predicted"/>
<dbReference type="EMBL" id="KQ085886">
    <property type="protein sequence ID" value="KLO19487.1"/>
    <property type="molecule type" value="Genomic_DNA"/>
</dbReference>
<dbReference type="Proteomes" id="UP000053477">
    <property type="component" value="Unassembled WGS sequence"/>
</dbReference>
<dbReference type="InParanoid" id="A0A0H2S5K9"/>
<reference evidence="2 3" key="1">
    <citation type="submission" date="2015-04" db="EMBL/GenBank/DDBJ databases">
        <title>Complete genome sequence of Schizopora paradoxa KUC8140, a cosmopolitan wood degrader in East Asia.</title>
        <authorList>
            <consortium name="DOE Joint Genome Institute"/>
            <person name="Min B."/>
            <person name="Park H."/>
            <person name="Jang Y."/>
            <person name="Kim J.-J."/>
            <person name="Kim K.H."/>
            <person name="Pangilinan J."/>
            <person name="Lipzen A."/>
            <person name="Riley R."/>
            <person name="Grigoriev I.V."/>
            <person name="Spatafora J.W."/>
            <person name="Choi I.-G."/>
        </authorList>
    </citation>
    <scope>NUCLEOTIDE SEQUENCE [LARGE SCALE GENOMIC DNA]</scope>
    <source>
        <strain evidence="2 3">KUC8140</strain>
    </source>
</reference>